<dbReference type="AlphaFoldDB" id="A0A7S3DHF6"/>
<dbReference type="GO" id="GO:0005737">
    <property type="term" value="C:cytoplasm"/>
    <property type="evidence" value="ECO:0007669"/>
    <property type="project" value="TreeGrafter"/>
</dbReference>
<evidence type="ECO:0000256" key="2">
    <source>
        <dbReference type="ARBA" id="ARBA00022540"/>
    </source>
</evidence>
<keyword evidence="3" id="KW-0547">Nucleotide-binding</keyword>
<dbReference type="InterPro" id="IPR044145">
    <property type="entry name" value="IF2_II"/>
</dbReference>
<accession>A0A7S3DHF6</accession>
<dbReference type="InterPro" id="IPR015760">
    <property type="entry name" value="TIF_IF2"/>
</dbReference>
<dbReference type="GO" id="GO:0005525">
    <property type="term" value="F:GTP binding"/>
    <property type="evidence" value="ECO:0007669"/>
    <property type="project" value="UniProtKB-KW"/>
</dbReference>
<proteinExistence type="inferred from homology"/>
<evidence type="ECO:0000259" key="6">
    <source>
        <dbReference type="PROSITE" id="PS51722"/>
    </source>
</evidence>
<dbReference type="SUPFAM" id="SSF52540">
    <property type="entry name" value="P-loop containing nucleoside triphosphate hydrolases"/>
    <property type="match status" value="1"/>
</dbReference>
<evidence type="ECO:0000313" key="7">
    <source>
        <dbReference type="EMBL" id="CAE0257924.1"/>
    </source>
</evidence>
<dbReference type="PANTHER" id="PTHR43381:SF20">
    <property type="entry name" value="TRANSLATION INITIATION FACTOR IF-2, MITOCHONDRIAL"/>
    <property type="match status" value="1"/>
</dbReference>
<dbReference type="CDD" id="cd03702">
    <property type="entry name" value="IF2_mtIF2_II"/>
    <property type="match status" value="1"/>
</dbReference>
<protein>
    <recommendedName>
        <fullName evidence="6">Tr-type G domain-containing protein</fullName>
    </recommendedName>
</protein>
<evidence type="ECO:0000256" key="4">
    <source>
        <dbReference type="ARBA" id="ARBA00022917"/>
    </source>
</evidence>
<dbReference type="Pfam" id="PF00009">
    <property type="entry name" value="GTP_EFTU"/>
    <property type="match status" value="1"/>
</dbReference>
<dbReference type="Gene3D" id="2.40.30.10">
    <property type="entry name" value="Translation factors"/>
    <property type="match status" value="2"/>
</dbReference>
<evidence type="ECO:0000256" key="3">
    <source>
        <dbReference type="ARBA" id="ARBA00022741"/>
    </source>
</evidence>
<dbReference type="Pfam" id="PF11987">
    <property type="entry name" value="IF-2"/>
    <property type="match status" value="1"/>
</dbReference>
<dbReference type="PANTHER" id="PTHR43381">
    <property type="entry name" value="TRANSLATION INITIATION FACTOR IF-2-RELATED"/>
    <property type="match status" value="1"/>
</dbReference>
<sequence length="471" mass="50773">MRLRGAKATDLIVLVIAAEDGVRPQTLEVAKYASELNVPMIIALNKCDKPEANPDRVKGELLEHGIAVEGYGGTIQCVEMSALQNVGVDDLMERIHLEGSLLELKSDAAGEAEGVILESRMDKGLGPLSTVLIQAGTLKLGDFFVVGKDWGKVRVMRDTATKLLLKETAPGLPAEIAGLRSLPSAGEELICVPAERTAREVVAFRQQGDATARQAAAEKKKSMLAKLRSNRGESLAEDAANEETSERAEKELSIVIKTDVAGSLEAVVNAVSNINSPEVAVKIAHASVGNVCEGDVAMAIAAKAKIYAFNTRFQSNAVQNEAKARGIECAMHRVIYSLLDETMRDISERMEPERKMVTVAIADILTVFDVKGTKRLGGATKVAGCRVKEGTLRRDAVVRVVRNGEELCSGRLSSLKSGRDDVPEIQKGSECGVGVEGFDEYLPGDKVEVLEERVVKKILTQKGIQRVEEEM</sequence>
<organism evidence="7">
    <name type="scientific">Palpitomonas bilix</name>
    <dbReference type="NCBI Taxonomy" id="652834"/>
    <lineage>
        <taxon>Eukaryota</taxon>
        <taxon>Eukaryota incertae sedis</taxon>
    </lineage>
</organism>
<dbReference type="InterPro" id="IPR053905">
    <property type="entry name" value="EF-G-like_DII"/>
</dbReference>
<dbReference type="InterPro" id="IPR027417">
    <property type="entry name" value="P-loop_NTPase"/>
</dbReference>
<dbReference type="EMBL" id="HBIB01031120">
    <property type="protein sequence ID" value="CAE0257924.1"/>
    <property type="molecule type" value="Transcribed_RNA"/>
</dbReference>
<dbReference type="Pfam" id="PF22042">
    <property type="entry name" value="EF-G_D2"/>
    <property type="match status" value="1"/>
</dbReference>
<dbReference type="SUPFAM" id="SSF50447">
    <property type="entry name" value="Translation proteins"/>
    <property type="match status" value="2"/>
</dbReference>
<dbReference type="FunFam" id="3.40.50.10050:FF:000001">
    <property type="entry name" value="Translation initiation factor IF-2"/>
    <property type="match status" value="1"/>
</dbReference>
<dbReference type="GO" id="GO:0003924">
    <property type="term" value="F:GTPase activity"/>
    <property type="evidence" value="ECO:0007669"/>
    <property type="project" value="InterPro"/>
</dbReference>
<feature type="domain" description="Tr-type G" evidence="6">
    <location>
        <begin position="1"/>
        <end position="105"/>
    </location>
</feature>
<comment type="similarity">
    <text evidence="1">Belongs to the TRAFAC class translation factor GTPase superfamily. Classic translation factor GTPase family. IF-2 subfamily.</text>
</comment>
<reference evidence="7" key="1">
    <citation type="submission" date="2021-01" db="EMBL/GenBank/DDBJ databases">
        <authorList>
            <person name="Corre E."/>
            <person name="Pelletier E."/>
            <person name="Niang G."/>
            <person name="Scheremetjew M."/>
            <person name="Finn R."/>
            <person name="Kale V."/>
            <person name="Holt S."/>
            <person name="Cochrane G."/>
            <person name="Meng A."/>
            <person name="Brown T."/>
            <person name="Cohen L."/>
        </authorList>
    </citation>
    <scope>NUCLEOTIDE SEQUENCE</scope>
    <source>
        <strain evidence="7">NIES-2562</strain>
    </source>
</reference>
<keyword evidence="4" id="KW-0648">Protein biosynthesis</keyword>
<dbReference type="Gene3D" id="3.40.50.10050">
    <property type="entry name" value="Translation initiation factor IF- 2, domain 3"/>
    <property type="match status" value="1"/>
</dbReference>
<dbReference type="PROSITE" id="PS51722">
    <property type="entry name" value="G_TR_2"/>
    <property type="match status" value="1"/>
</dbReference>
<evidence type="ECO:0000256" key="1">
    <source>
        <dbReference type="ARBA" id="ARBA00007733"/>
    </source>
</evidence>
<dbReference type="GO" id="GO:0003743">
    <property type="term" value="F:translation initiation factor activity"/>
    <property type="evidence" value="ECO:0007669"/>
    <property type="project" value="UniProtKB-KW"/>
</dbReference>
<dbReference type="Gene3D" id="3.40.50.300">
    <property type="entry name" value="P-loop containing nucleotide triphosphate hydrolases"/>
    <property type="match status" value="1"/>
</dbReference>
<keyword evidence="5" id="KW-0342">GTP-binding</keyword>
<evidence type="ECO:0000256" key="5">
    <source>
        <dbReference type="ARBA" id="ARBA00023134"/>
    </source>
</evidence>
<dbReference type="SUPFAM" id="SSF52156">
    <property type="entry name" value="Initiation factor IF2/eIF5b, domain 3"/>
    <property type="match status" value="1"/>
</dbReference>
<name>A0A7S3DHF6_9EUKA</name>
<dbReference type="InterPro" id="IPR023115">
    <property type="entry name" value="TIF_IF2_dom3"/>
</dbReference>
<gene>
    <name evidence="7" type="ORF">PBIL07802_LOCUS20185</name>
</gene>
<dbReference type="InterPro" id="IPR000795">
    <property type="entry name" value="T_Tr_GTP-bd_dom"/>
</dbReference>
<dbReference type="InterPro" id="IPR036925">
    <property type="entry name" value="TIF_IF2_dom3_sf"/>
</dbReference>
<dbReference type="InterPro" id="IPR009000">
    <property type="entry name" value="Transl_B-barrel_sf"/>
</dbReference>
<keyword evidence="2" id="KW-0396">Initiation factor</keyword>
<dbReference type="FunFam" id="2.40.30.10:FF:000008">
    <property type="entry name" value="Translation initiation factor IF-2"/>
    <property type="match status" value="1"/>
</dbReference>